<protein>
    <submittedName>
        <fullName evidence="1">Uncharacterized protein</fullName>
    </submittedName>
</protein>
<accession>A0ACC0KN72</accession>
<dbReference type="EMBL" id="CM046120">
    <property type="protein sequence ID" value="KAI8437814.1"/>
    <property type="molecule type" value="Genomic_DNA"/>
</dbReference>
<evidence type="ECO:0000313" key="2">
    <source>
        <dbReference type="Proteomes" id="UP001064048"/>
    </source>
</evidence>
<dbReference type="Proteomes" id="UP001064048">
    <property type="component" value="Chromosome 20"/>
</dbReference>
<organism evidence="1 2">
    <name type="scientific">Choristoneura fumiferana</name>
    <name type="common">Spruce budworm moth</name>
    <name type="synonym">Archips fumiferana</name>
    <dbReference type="NCBI Taxonomy" id="7141"/>
    <lineage>
        <taxon>Eukaryota</taxon>
        <taxon>Metazoa</taxon>
        <taxon>Ecdysozoa</taxon>
        <taxon>Arthropoda</taxon>
        <taxon>Hexapoda</taxon>
        <taxon>Insecta</taxon>
        <taxon>Pterygota</taxon>
        <taxon>Neoptera</taxon>
        <taxon>Endopterygota</taxon>
        <taxon>Lepidoptera</taxon>
        <taxon>Glossata</taxon>
        <taxon>Ditrysia</taxon>
        <taxon>Tortricoidea</taxon>
        <taxon>Tortricidae</taxon>
        <taxon>Tortricinae</taxon>
        <taxon>Choristoneura</taxon>
    </lineage>
</organism>
<comment type="caution">
    <text evidence="1">The sequence shown here is derived from an EMBL/GenBank/DDBJ whole genome shotgun (WGS) entry which is preliminary data.</text>
</comment>
<proteinExistence type="predicted"/>
<name>A0ACC0KN72_CHOFU</name>
<reference evidence="1 2" key="1">
    <citation type="journal article" date="2022" name="Genome Biol. Evol.">
        <title>The Spruce Budworm Genome: Reconstructing the Evolutionary History of Antifreeze Proteins.</title>
        <authorList>
            <person name="Beliveau C."/>
            <person name="Gagne P."/>
            <person name="Picq S."/>
            <person name="Vernygora O."/>
            <person name="Keeling C.I."/>
            <person name="Pinkney K."/>
            <person name="Doucet D."/>
            <person name="Wen F."/>
            <person name="Johnston J.S."/>
            <person name="Maaroufi H."/>
            <person name="Boyle B."/>
            <person name="Laroche J."/>
            <person name="Dewar K."/>
            <person name="Juretic N."/>
            <person name="Blackburn G."/>
            <person name="Nisole A."/>
            <person name="Brunet B."/>
            <person name="Brandao M."/>
            <person name="Lumley L."/>
            <person name="Duan J."/>
            <person name="Quan G."/>
            <person name="Lucarotti C.J."/>
            <person name="Roe A.D."/>
            <person name="Sperling F.A.H."/>
            <person name="Levesque R.C."/>
            <person name="Cusson M."/>
        </authorList>
    </citation>
    <scope>NUCLEOTIDE SEQUENCE [LARGE SCALE GENOMIC DNA]</scope>
    <source>
        <strain evidence="1">Glfc:IPQL:Cfum</strain>
    </source>
</reference>
<keyword evidence="2" id="KW-1185">Reference proteome</keyword>
<sequence>MGSKTVIIERLPTSEGPAVEESPRREAAELAFCFSGLMAAYLVWGLLQEKIMTQLLVFINRVLACVVALGRLAWLRAPVLSVPLHQFSYCSLSNIVSAWCQYEALKFVSFPMQHPCASRISMDDSGYREMGWTPSPSYCSQLTNSFSSRTGVISVHEPEKAEECLFVEPSAAVEDALNMYQGFDVLAPDPEAKLTKETLKRSLCEHAFTLGAGRLFDDVECGLISADNIEEHIRSAPDGVYRSCASRASVTDHSGYREMARSSSSASPQAYRSQLATCFTPRTNPIRDEYYPLHTNYKYLINTDKVEGVCDPGIANERVFVGTAPAEYVYRGFHVLAPDPEAKLTKESVRRNLYERAFTLGAARLFDDIECALISADNIEEHIRSAPEGIVNLTLLWAAFLGRDELLPTILSCGANIHSSEPIGLTALHMAAFSDAGKAAMFLLSRGASPDCAPKYFAPLHCAAFGNSLDVAEILFAYGASVHAVVQRAGCEENLVHCAIPVNEVAKQKDKKCTALHLASARGSAECVKLLLSAGAKTYIKNDSGLTALHLAAGSSSLECVEVLLRYGNADPNAEDSDNRTPLHAAVNRSEHACDIIEVLSCLGAHVNKKDIYGNSSLHIAAIEGLTPCIETLIFLGADVTSKSKKGHTALNIIVKTISHDRAISIFRHNYDCGISFSHCAESKEEVQIEFDFEPLLRFPREIIYLNCLLDEGQKDILQHPLCSAFLFMKWGKIRKFYLARLIFCFLFVSFLSIYLLTAFGKTCDGKYSQKYGASNELCQKQSLLGDIPIGFKRWVLMAITVFEILRKSIGITGYSSSWQYLTTFENILEWLVLLSVFSLFNVREDYTWQSHVGGYAVLGAWANLMLKMGQLPMFGYYVAI</sequence>
<evidence type="ECO:0000313" key="1">
    <source>
        <dbReference type="EMBL" id="KAI8437814.1"/>
    </source>
</evidence>
<gene>
    <name evidence="1" type="ORF">MSG28_012032</name>
</gene>